<keyword evidence="2" id="KW-1133">Transmembrane helix</keyword>
<name>A0AAW9CFD4_BIFLN</name>
<protein>
    <submittedName>
        <fullName evidence="3">Uncharacterized protein</fullName>
    </submittedName>
</protein>
<feature type="transmembrane region" description="Helical" evidence="2">
    <location>
        <begin position="95"/>
        <end position="114"/>
    </location>
</feature>
<evidence type="ECO:0000313" key="4">
    <source>
        <dbReference type="Proteomes" id="UP001272183"/>
    </source>
</evidence>
<keyword evidence="2" id="KW-0472">Membrane</keyword>
<dbReference type="Proteomes" id="UP001272183">
    <property type="component" value="Unassembled WGS sequence"/>
</dbReference>
<evidence type="ECO:0000313" key="3">
    <source>
        <dbReference type="EMBL" id="MDW7545845.1"/>
    </source>
</evidence>
<feature type="region of interest" description="Disordered" evidence="1">
    <location>
        <begin position="136"/>
        <end position="156"/>
    </location>
</feature>
<comment type="caution">
    <text evidence="3">The sequence shown here is derived from an EMBL/GenBank/DDBJ whole genome shotgun (WGS) entry which is preliminary data.</text>
</comment>
<dbReference type="EMBL" id="JAWUDL010000004">
    <property type="protein sequence ID" value="MDW7545845.1"/>
    <property type="molecule type" value="Genomic_DNA"/>
</dbReference>
<gene>
    <name evidence="3" type="ORF">SCX10_03225</name>
</gene>
<sequence length="156" mass="17409">MASRQPTNTRHIRADWVPYRIAAYVTHRYRPEACILCYLIIHLASDFIVSVVLIDMDDVVNRIDISFGLLFIATGLVFGKEWLFLEGTKVNKSNAAWAAMICVLLGLCMLGAIVPQLGQEKYGGSKNVSEDDALSIDLRSPNHDGRNQRECKGLGR</sequence>
<keyword evidence="2" id="KW-0812">Transmembrane</keyword>
<proteinExistence type="predicted"/>
<organism evidence="3 4">
    <name type="scientific">Bifidobacterium longum</name>
    <dbReference type="NCBI Taxonomy" id="216816"/>
    <lineage>
        <taxon>Bacteria</taxon>
        <taxon>Bacillati</taxon>
        <taxon>Actinomycetota</taxon>
        <taxon>Actinomycetes</taxon>
        <taxon>Bifidobacteriales</taxon>
        <taxon>Bifidobacteriaceae</taxon>
        <taxon>Bifidobacterium</taxon>
    </lineage>
</organism>
<reference evidence="3" key="1">
    <citation type="submission" date="2023-10" db="EMBL/GenBank/DDBJ databases">
        <title>Supernatant from a Refined Defined Microbial Community Protects Mice from Clostridioides difficile Infection.</title>
        <authorList>
            <person name="Douchant K."/>
            <person name="He S.-M."/>
            <person name="Noordhof C."/>
            <person name="Greenlaw J."/>
            <person name="Schroeter K."/>
            <person name="Vancuren S.J."/>
            <person name="Sjaarda C."/>
            <person name="Allen-Vercoe E."/>
            <person name="Gloor G.B."/>
            <person name="Vanner S.J."/>
            <person name="Petrof E.O."/>
            <person name="Sheth P.M."/>
            <person name="Guzman M."/>
        </authorList>
    </citation>
    <scope>NUCLEOTIDE SEQUENCE</scope>
    <source>
        <strain evidence="3">16-6-I_4_FM</strain>
    </source>
</reference>
<evidence type="ECO:0000256" key="2">
    <source>
        <dbReference type="SAM" id="Phobius"/>
    </source>
</evidence>
<dbReference type="AlphaFoldDB" id="A0AAW9CFD4"/>
<dbReference type="RefSeq" id="WP_318710365.1">
    <property type="nucleotide sequence ID" value="NZ_DAWCXI010000039.1"/>
</dbReference>
<accession>A0AAW9CFD4</accession>
<feature type="compositionally biased region" description="Basic and acidic residues" evidence="1">
    <location>
        <begin position="140"/>
        <end position="156"/>
    </location>
</feature>
<evidence type="ECO:0000256" key="1">
    <source>
        <dbReference type="SAM" id="MobiDB-lite"/>
    </source>
</evidence>
<feature type="transmembrane region" description="Helical" evidence="2">
    <location>
        <begin position="33"/>
        <end position="53"/>
    </location>
</feature>
<feature type="transmembrane region" description="Helical" evidence="2">
    <location>
        <begin position="65"/>
        <end position="83"/>
    </location>
</feature>